<accession>A0A238YTI2</accession>
<dbReference type="EMBL" id="FZNS01000006">
    <property type="protein sequence ID" value="SNR74455.1"/>
    <property type="molecule type" value="Genomic_DNA"/>
</dbReference>
<sequence length="89" mass="9900">MPPSYRHTSVSYRNYVRNRLRAATGSGKVFLTPDIFNLLISRSQQALAEAANTVAPLAERPAIVSFRLGDFLLGDVECPLLYGDPTIRY</sequence>
<reference evidence="2" key="1">
    <citation type="submission" date="2017-06" db="EMBL/GenBank/DDBJ databases">
        <authorList>
            <person name="Varghese N."/>
            <person name="Submissions S."/>
        </authorList>
    </citation>
    <scope>NUCLEOTIDE SEQUENCE [LARGE SCALE GENOMIC DNA]</scope>
    <source>
        <strain evidence="2">DSM 28041</strain>
    </source>
</reference>
<gene>
    <name evidence="1" type="ORF">SAMN06269173_10686</name>
</gene>
<evidence type="ECO:0000313" key="1">
    <source>
        <dbReference type="EMBL" id="SNR74455.1"/>
    </source>
</evidence>
<protein>
    <submittedName>
        <fullName evidence="1">Uncharacterized protein</fullName>
    </submittedName>
</protein>
<evidence type="ECO:0000313" key="2">
    <source>
        <dbReference type="Proteomes" id="UP000198310"/>
    </source>
</evidence>
<organism evidence="1 2">
    <name type="scientific">Hymenobacter mucosus</name>
    <dbReference type="NCBI Taxonomy" id="1411120"/>
    <lineage>
        <taxon>Bacteria</taxon>
        <taxon>Pseudomonadati</taxon>
        <taxon>Bacteroidota</taxon>
        <taxon>Cytophagia</taxon>
        <taxon>Cytophagales</taxon>
        <taxon>Hymenobacteraceae</taxon>
        <taxon>Hymenobacter</taxon>
    </lineage>
</organism>
<keyword evidence="2" id="KW-1185">Reference proteome</keyword>
<dbReference type="AlphaFoldDB" id="A0A238YTI2"/>
<proteinExistence type="predicted"/>
<name>A0A238YTI2_9BACT</name>
<dbReference type="Proteomes" id="UP000198310">
    <property type="component" value="Unassembled WGS sequence"/>
</dbReference>